<dbReference type="OrthoDB" id="498841at2759"/>
<feature type="compositionally biased region" description="Basic and acidic residues" evidence="1">
    <location>
        <begin position="65"/>
        <end position="74"/>
    </location>
</feature>
<organism evidence="3">
    <name type="scientific">Micromonas pusilla (strain CCMP1545)</name>
    <name type="common">Picoplanktonic green alga</name>
    <dbReference type="NCBI Taxonomy" id="564608"/>
    <lineage>
        <taxon>Eukaryota</taxon>
        <taxon>Viridiplantae</taxon>
        <taxon>Chlorophyta</taxon>
        <taxon>Mamiellophyceae</taxon>
        <taxon>Mamiellales</taxon>
        <taxon>Mamiellaceae</taxon>
        <taxon>Micromonas</taxon>
    </lineage>
</organism>
<evidence type="ECO:0000313" key="3">
    <source>
        <dbReference type="Proteomes" id="UP000001876"/>
    </source>
</evidence>
<dbReference type="OMA" id="EAYLEWM"/>
<reference evidence="2 3" key="1">
    <citation type="journal article" date="2009" name="Science">
        <title>Green evolution and dynamic adaptations revealed by genomes of the marine picoeukaryotes Micromonas.</title>
        <authorList>
            <person name="Worden A.Z."/>
            <person name="Lee J.H."/>
            <person name="Mock T."/>
            <person name="Rouze P."/>
            <person name="Simmons M.P."/>
            <person name="Aerts A.L."/>
            <person name="Allen A.E."/>
            <person name="Cuvelier M.L."/>
            <person name="Derelle E."/>
            <person name="Everett M.V."/>
            <person name="Foulon E."/>
            <person name="Grimwood J."/>
            <person name="Gundlach H."/>
            <person name="Henrissat B."/>
            <person name="Napoli C."/>
            <person name="McDonald S.M."/>
            <person name="Parker M.S."/>
            <person name="Rombauts S."/>
            <person name="Salamov A."/>
            <person name="Von Dassow P."/>
            <person name="Badger J.H."/>
            <person name="Coutinho P.M."/>
            <person name="Demir E."/>
            <person name="Dubchak I."/>
            <person name="Gentemann C."/>
            <person name="Eikrem W."/>
            <person name="Gready J.E."/>
            <person name="John U."/>
            <person name="Lanier W."/>
            <person name="Lindquist E.A."/>
            <person name="Lucas S."/>
            <person name="Mayer K.F."/>
            <person name="Moreau H."/>
            <person name="Not F."/>
            <person name="Otillar R."/>
            <person name="Panaud O."/>
            <person name="Pangilinan J."/>
            <person name="Paulsen I."/>
            <person name="Piegu B."/>
            <person name="Poliakov A."/>
            <person name="Robbens S."/>
            <person name="Schmutz J."/>
            <person name="Toulza E."/>
            <person name="Wyss T."/>
            <person name="Zelensky A."/>
            <person name="Zhou K."/>
            <person name="Armbrust E.V."/>
            <person name="Bhattacharya D."/>
            <person name="Goodenough U.W."/>
            <person name="Van de Peer Y."/>
            <person name="Grigoriev I.V."/>
        </authorList>
    </citation>
    <scope>NUCLEOTIDE SEQUENCE [LARGE SCALE GENOMIC DNA]</scope>
    <source>
        <strain evidence="2 3">CCMP1545</strain>
    </source>
</reference>
<protein>
    <submittedName>
        <fullName evidence="2">Predicted protein</fullName>
    </submittedName>
</protein>
<dbReference type="KEGG" id="mpp:MICPUCDRAFT_41938"/>
<accession>C1N1V6</accession>
<dbReference type="eggNOG" id="ENOG502SF6S">
    <property type="taxonomic scope" value="Eukaryota"/>
</dbReference>
<dbReference type="AlphaFoldDB" id="C1N1V6"/>
<evidence type="ECO:0000313" key="2">
    <source>
        <dbReference type="EMBL" id="EEH53692.1"/>
    </source>
</evidence>
<dbReference type="EMBL" id="GG663745">
    <property type="protein sequence ID" value="EEH53692.1"/>
    <property type="molecule type" value="Genomic_DNA"/>
</dbReference>
<dbReference type="GeneID" id="9687624"/>
<feature type="region of interest" description="Disordered" evidence="1">
    <location>
        <begin position="158"/>
        <end position="270"/>
    </location>
</feature>
<feature type="region of interest" description="Disordered" evidence="1">
    <location>
        <begin position="1"/>
        <end position="74"/>
    </location>
</feature>
<evidence type="ECO:0000256" key="1">
    <source>
        <dbReference type="SAM" id="MobiDB-lite"/>
    </source>
</evidence>
<name>C1N1V6_MICPC</name>
<gene>
    <name evidence="2" type="ORF">MICPUCDRAFT_41938</name>
</gene>
<sequence>MTKLVKRLSRGGPPPAGGAKSKSPGGGKMSARAQPEKKSKHSSWKDDYNKDPKHKWKGRAGKAVRAREEAKRPGFERGRELTVAEVAKMMAPVIQPVRAKYSGQGFAKPSCFLELRDANFSERLTQLYDEHVDGFTGKSFQKMGNAQDNMLWRQRLKAKAEADGTVKKKKMKRRRDDDDDGDGGGGGDGDDGREGAGSGASGGGGGARWKRKDASSGGGGGDEPWMGTTTTDPASGGGGGGGGGTAGGGGGGGTAGGGGGGLSRKQKKLAAQMGLSEDAFLKMQTAKVKVEVDEKVRDGAIAAYRAMQRAKLSKQNARGR</sequence>
<dbReference type="Proteomes" id="UP000001876">
    <property type="component" value="Unassembled WGS sequence"/>
</dbReference>
<feature type="compositionally biased region" description="Gly residues" evidence="1">
    <location>
        <begin position="195"/>
        <end position="207"/>
    </location>
</feature>
<feature type="compositionally biased region" description="Basic residues" evidence="1">
    <location>
        <begin position="52"/>
        <end position="64"/>
    </location>
</feature>
<dbReference type="RefSeq" id="XP_003061980.1">
    <property type="nucleotide sequence ID" value="XM_003061934.1"/>
</dbReference>
<keyword evidence="3" id="KW-1185">Reference proteome</keyword>
<proteinExistence type="predicted"/>
<feature type="compositionally biased region" description="Gly residues" evidence="1">
    <location>
        <begin position="235"/>
        <end position="262"/>
    </location>
</feature>